<protein>
    <submittedName>
        <fullName evidence="1">Uncharacterized protein</fullName>
    </submittedName>
</protein>
<dbReference type="InParanoid" id="A0A218ZBK8"/>
<reference evidence="1 2" key="1">
    <citation type="submission" date="2017-04" db="EMBL/GenBank/DDBJ databases">
        <title>Draft genome sequence of Marssonina coronaria NL1: causal agent of apple blotch.</title>
        <authorList>
            <person name="Cheng Q."/>
        </authorList>
    </citation>
    <scope>NUCLEOTIDE SEQUENCE [LARGE SCALE GENOMIC DNA]</scope>
    <source>
        <strain evidence="1 2">NL1</strain>
    </source>
</reference>
<dbReference type="OrthoDB" id="3560511at2759"/>
<evidence type="ECO:0000313" key="1">
    <source>
        <dbReference type="EMBL" id="OWP05459.1"/>
    </source>
</evidence>
<dbReference type="EMBL" id="MZNU01000074">
    <property type="protein sequence ID" value="OWP05459.1"/>
    <property type="molecule type" value="Genomic_DNA"/>
</dbReference>
<sequence length="553" mass="63362">MRCQKSIIHVFRNTPQLPSRSNIPRRHASSPRNFEPYVLPRHVIDLDAADSEFVLRAKDTPVHHIPALTYRERLNDETGTWRNKKTRRIGKPPINVAKANPADLWSYVLLGCDQALYEFPLTATASRLLYSRTRIRRIAKRIGMDPLGSVEVAMAHFVDGFSTDATKNLEIAGFVRTKHADIRLYLGKTRAWWTTRALVSLLSSTREGCEFLAGIGDTLLIAIVNCRKTQYSSGSRAVLSPSMILSLLDNFRINASSKNVEMGAHLCNGALYYASKYAHLPAIKMYLQMAQFCNYAPQDWRARSALSELVSALLRDRRGLSTETERRTALELITGWEGGREPREGQPRRPCFAYLAFKNVSQSFAWAIYPKYLVGLGDLRMTEAIYAEWMSPEPKRMDAVLRGHEHLRFRSHMFAVAFLIADDPKRALQVLESVPIDHRDTSDIEPHVYSHWKYFCSINTEDDARTLKKGSAWLKAIILDHYKFHRFAPTPQLRVALQNFVLDMPDEPQQALKILQKVVITREITRHRSSCTHKPLRHLDWVKEDGEERVQLI</sequence>
<evidence type="ECO:0000313" key="2">
    <source>
        <dbReference type="Proteomes" id="UP000242519"/>
    </source>
</evidence>
<dbReference type="AlphaFoldDB" id="A0A218ZBK8"/>
<proteinExistence type="predicted"/>
<keyword evidence="2" id="KW-1185">Reference proteome</keyword>
<comment type="caution">
    <text evidence="1">The sequence shown here is derived from an EMBL/GenBank/DDBJ whole genome shotgun (WGS) entry which is preliminary data.</text>
</comment>
<organism evidence="1 2">
    <name type="scientific">Diplocarpon coronariae</name>
    <dbReference type="NCBI Taxonomy" id="2795749"/>
    <lineage>
        <taxon>Eukaryota</taxon>
        <taxon>Fungi</taxon>
        <taxon>Dikarya</taxon>
        <taxon>Ascomycota</taxon>
        <taxon>Pezizomycotina</taxon>
        <taxon>Leotiomycetes</taxon>
        <taxon>Helotiales</taxon>
        <taxon>Drepanopezizaceae</taxon>
        <taxon>Diplocarpon</taxon>
    </lineage>
</organism>
<dbReference type="Proteomes" id="UP000242519">
    <property type="component" value="Unassembled WGS sequence"/>
</dbReference>
<name>A0A218ZBK8_9HELO</name>
<accession>A0A218ZBK8</accession>
<gene>
    <name evidence="1" type="ORF">B2J93_7660</name>
</gene>